<reference evidence="5" key="1">
    <citation type="journal article" date="2020" name="Nat. Commun.">
        <title>Genome assembly of wild tea tree DASZ reveals pedigree and selection history of tea varieties.</title>
        <authorList>
            <person name="Zhang W."/>
            <person name="Zhang Y."/>
            <person name="Qiu H."/>
            <person name="Guo Y."/>
            <person name="Wan H."/>
            <person name="Zhang X."/>
            <person name="Scossa F."/>
            <person name="Alseekh S."/>
            <person name="Zhang Q."/>
            <person name="Wang P."/>
            <person name="Xu L."/>
            <person name="Schmidt M.H."/>
            <person name="Jia X."/>
            <person name="Li D."/>
            <person name="Zhu A."/>
            <person name="Guo F."/>
            <person name="Chen W."/>
            <person name="Ni D."/>
            <person name="Usadel B."/>
            <person name="Fernie A.R."/>
            <person name="Wen W."/>
        </authorList>
    </citation>
    <scope>NUCLEOTIDE SEQUENCE [LARGE SCALE GENOMIC DNA]</scope>
    <source>
        <strain evidence="5">cv. G240</strain>
    </source>
</reference>
<reference evidence="4 5" key="2">
    <citation type="submission" date="2020-07" db="EMBL/GenBank/DDBJ databases">
        <title>Genome assembly of wild tea tree DASZ reveals pedigree and selection history of tea varieties.</title>
        <authorList>
            <person name="Zhang W."/>
        </authorList>
    </citation>
    <scope>NUCLEOTIDE SEQUENCE [LARGE SCALE GENOMIC DNA]</scope>
    <source>
        <strain evidence="5">cv. G240</strain>
        <tissue evidence="4">Leaf</tissue>
    </source>
</reference>
<evidence type="ECO:0000256" key="1">
    <source>
        <dbReference type="ARBA" id="ARBA00008668"/>
    </source>
</evidence>
<evidence type="ECO:0000313" key="5">
    <source>
        <dbReference type="Proteomes" id="UP000593564"/>
    </source>
</evidence>
<dbReference type="SUPFAM" id="SSF52266">
    <property type="entry name" value="SGNH hydrolase"/>
    <property type="match status" value="1"/>
</dbReference>
<sequence length="364" mass="40595">MENLSFHVCVSILLASIVIVPTESLRPQNRPALFVFGDSLFDSGNNQYINGIKPTAPDYYPYGETFFKHPTGRVSDGRVVPDFIALFAKLPMLGPYLEPGEHNFTDGINFASAGSTVLGDLQPAMPINLHEQLNYFKNVEKWLKQKLGDVEAKKFLMRAVYLFSMGGNDYFRLYSMNPNATLSYQRHYSQMVIGNLTQVLEEIYAMGGRKIAFQNVGPLGCTPGAKPQNANLGGSCAEFPMALARRHNRMLLVVLKKLESQLPGFKYSIFDYYNALHDRIINPSKYGFKEGEAACCGIGTYRSSGCGGNNGTTKYELCSNPFEYVWFDSAHTTEGANWQLAKLLWGGSPKVTGPYNVKQLFEFL</sequence>
<dbReference type="Gene3D" id="3.40.50.1110">
    <property type="entry name" value="SGNH hydrolase"/>
    <property type="match status" value="1"/>
</dbReference>
<proteinExistence type="inferred from homology"/>
<dbReference type="PANTHER" id="PTHR45966:SF12">
    <property type="entry name" value="GDSL ESTERASE_LIPASE 1-LIKE ISOFORM X2"/>
    <property type="match status" value="1"/>
</dbReference>
<dbReference type="Pfam" id="PF00657">
    <property type="entry name" value="Lipase_GDSL"/>
    <property type="match status" value="1"/>
</dbReference>
<dbReference type="InterPro" id="IPR001087">
    <property type="entry name" value="GDSL"/>
</dbReference>
<dbReference type="EMBL" id="JACBKZ010000014">
    <property type="protein sequence ID" value="KAF5931687.1"/>
    <property type="molecule type" value="Genomic_DNA"/>
</dbReference>
<name>A0A7J7FUA4_CAMSI</name>
<dbReference type="Proteomes" id="UP000593564">
    <property type="component" value="Unassembled WGS sequence"/>
</dbReference>
<dbReference type="GO" id="GO:0016298">
    <property type="term" value="F:lipase activity"/>
    <property type="evidence" value="ECO:0007669"/>
    <property type="project" value="TreeGrafter"/>
</dbReference>
<gene>
    <name evidence="4" type="ORF">HYC85_027858</name>
</gene>
<dbReference type="CDD" id="cd01837">
    <property type="entry name" value="SGNH_plant_lipase_like"/>
    <property type="match status" value="1"/>
</dbReference>
<feature type="signal peptide" evidence="3">
    <location>
        <begin position="1"/>
        <end position="24"/>
    </location>
</feature>
<feature type="chain" id="PRO_5029561361" evidence="3">
    <location>
        <begin position="25"/>
        <end position="364"/>
    </location>
</feature>
<evidence type="ECO:0000256" key="2">
    <source>
        <dbReference type="ARBA" id="ARBA00022729"/>
    </source>
</evidence>
<dbReference type="InterPro" id="IPR036514">
    <property type="entry name" value="SGNH_hydro_sf"/>
</dbReference>
<keyword evidence="2 3" id="KW-0732">Signal</keyword>
<comment type="caution">
    <text evidence="4">The sequence shown here is derived from an EMBL/GenBank/DDBJ whole genome shotgun (WGS) entry which is preliminary data.</text>
</comment>
<dbReference type="PANTHER" id="PTHR45966">
    <property type="entry name" value="GDSL-LIKE LIPASE/ACYLHYDROLASE"/>
    <property type="match status" value="1"/>
</dbReference>
<evidence type="ECO:0000313" key="4">
    <source>
        <dbReference type="EMBL" id="KAF5931687.1"/>
    </source>
</evidence>
<accession>A0A7J7FUA4</accession>
<protein>
    <submittedName>
        <fullName evidence="4">Uncharacterized protein</fullName>
    </submittedName>
</protein>
<organism evidence="4 5">
    <name type="scientific">Camellia sinensis</name>
    <name type="common">Tea plant</name>
    <name type="synonym">Thea sinensis</name>
    <dbReference type="NCBI Taxonomy" id="4442"/>
    <lineage>
        <taxon>Eukaryota</taxon>
        <taxon>Viridiplantae</taxon>
        <taxon>Streptophyta</taxon>
        <taxon>Embryophyta</taxon>
        <taxon>Tracheophyta</taxon>
        <taxon>Spermatophyta</taxon>
        <taxon>Magnoliopsida</taxon>
        <taxon>eudicotyledons</taxon>
        <taxon>Gunneridae</taxon>
        <taxon>Pentapetalae</taxon>
        <taxon>asterids</taxon>
        <taxon>Ericales</taxon>
        <taxon>Theaceae</taxon>
        <taxon>Camellia</taxon>
    </lineage>
</organism>
<comment type="similarity">
    <text evidence="1">Belongs to the 'GDSL' lipolytic enzyme family.</text>
</comment>
<dbReference type="AlphaFoldDB" id="A0A7J7FUA4"/>
<dbReference type="InterPro" id="IPR044552">
    <property type="entry name" value="GLIP1-5/GLL25"/>
</dbReference>
<keyword evidence="5" id="KW-1185">Reference proteome</keyword>
<dbReference type="InterPro" id="IPR035669">
    <property type="entry name" value="SGNH_plant_lipase-like"/>
</dbReference>
<evidence type="ECO:0000256" key="3">
    <source>
        <dbReference type="SAM" id="SignalP"/>
    </source>
</evidence>